<dbReference type="Proteomes" id="UP000192582">
    <property type="component" value="Unassembled WGS sequence"/>
</dbReference>
<dbReference type="RefSeq" id="WP_139807143.1">
    <property type="nucleotide sequence ID" value="NZ_FWWU01000010.1"/>
</dbReference>
<feature type="region of interest" description="Disordered" evidence="1">
    <location>
        <begin position="63"/>
        <end position="84"/>
    </location>
</feature>
<dbReference type="STRING" id="695939.SAMN00790413_06313"/>
<evidence type="ECO:0000256" key="1">
    <source>
        <dbReference type="SAM" id="MobiDB-lite"/>
    </source>
</evidence>
<keyword evidence="3" id="KW-1185">Reference proteome</keyword>
<protein>
    <submittedName>
        <fullName evidence="2">Uncharacterized protein</fullName>
    </submittedName>
</protein>
<dbReference type="AlphaFoldDB" id="A0A1W1VV01"/>
<proteinExistence type="predicted"/>
<reference evidence="2 3" key="1">
    <citation type="submission" date="2017-04" db="EMBL/GenBank/DDBJ databases">
        <authorList>
            <person name="Afonso C.L."/>
            <person name="Miller P.J."/>
            <person name="Scott M.A."/>
            <person name="Spackman E."/>
            <person name="Goraichik I."/>
            <person name="Dimitrov K.M."/>
            <person name="Suarez D.L."/>
            <person name="Swayne D.E."/>
        </authorList>
    </citation>
    <scope>NUCLEOTIDE SEQUENCE [LARGE SCALE GENOMIC DNA]</scope>
    <source>
        <strain evidence="2 3">KR-140</strain>
    </source>
</reference>
<sequence>MRRLGTPEMTGQGHLILRSSAFTAFTSGLRVDIHGDRPNSLEVMGLGVTGNPAVSEASGLQVRHAPDPTGLAHRPLAPPTTAAPWTVGRSAASACCPAGRTAFTCSAFPGNAYAARAP</sequence>
<gene>
    <name evidence="2" type="ORF">SAMN00790413_06313</name>
</gene>
<evidence type="ECO:0000313" key="2">
    <source>
        <dbReference type="EMBL" id="SMB97050.1"/>
    </source>
</evidence>
<evidence type="ECO:0000313" key="3">
    <source>
        <dbReference type="Proteomes" id="UP000192582"/>
    </source>
</evidence>
<organism evidence="2 3">
    <name type="scientific">Deinococcus hopiensis KR-140</name>
    <dbReference type="NCBI Taxonomy" id="695939"/>
    <lineage>
        <taxon>Bacteria</taxon>
        <taxon>Thermotogati</taxon>
        <taxon>Deinococcota</taxon>
        <taxon>Deinococci</taxon>
        <taxon>Deinococcales</taxon>
        <taxon>Deinococcaceae</taxon>
        <taxon>Deinococcus</taxon>
    </lineage>
</organism>
<dbReference type="EMBL" id="FWWU01000010">
    <property type="protein sequence ID" value="SMB97050.1"/>
    <property type="molecule type" value="Genomic_DNA"/>
</dbReference>
<accession>A0A1W1VV01</accession>
<name>A0A1W1VV01_9DEIO</name>